<dbReference type="GO" id="GO:0032153">
    <property type="term" value="C:cell division site"/>
    <property type="evidence" value="ECO:0007669"/>
    <property type="project" value="TreeGrafter"/>
</dbReference>
<dbReference type="RefSeq" id="WP_165865912.1">
    <property type="nucleotide sequence ID" value="NZ_UPPP01000061.1"/>
</dbReference>
<reference evidence="7 8" key="1">
    <citation type="submission" date="2018-06" db="EMBL/GenBank/DDBJ databases">
        <authorList>
            <person name="Strepis N."/>
        </authorList>
    </citation>
    <scope>NUCLEOTIDE SEQUENCE [LARGE SCALE GENOMIC DNA]</scope>
    <source>
        <strain evidence="7">LUCI</strain>
    </source>
</reference>
<keyword evidence="2 5" id="KW-0132">Cell division</keyword>
<name>A0A498R7R6_9FIRM</name>
<dbReference type="NCBIfam" id="TIGR01174">
    <property type="entry name" value="ftsA"/>
    <property type="match status" value="1"/>
</dbReference>
<dbReference type="GO" id="GO:0051301">
    <property type="term" value="P:cell division"/>
    <property type="evidence" value="ECO:0007669"/>
    <property type="project" value="UniProtKB-KW"/>
</dbReference>
<dbReference type="Pfam" id="PF14450">
    <property type="entry name" value="FtsA"/>
    <property type="match status" value="1"/>
</dbReference>
<dbReference type="SUPFAM" id="SSF53067">
    <property type="entry name" value="Actin-like ATPase domain"/>
    <property type="match status" value="2"/>
</dbReference>
<dbReference type="InterPro" id="IPR043129">
    <property type="entry name" value="ATPase_NBD"/>
</dbReference>
<dbReference type="InterPro" id="IPR020823">
    <property type="entry name" value="Cell_div_FtsA"/>
</dbReference>
<keyword evidence="1" id="KW-1003">Cell membrane</keyword>
<evidence type="ECO:0000256" key="4">
    <source>
        <dbReference type="ARBA" id="ARBA00023306"/>
    </source>
</evidence>
<dbReference type="PANTHER" id="PTHR32432:SF4">
    <property type="entry name" value="CELL DIVISION PROTEIN FTSA"/>
    <property type="match status" value="1"/>
</dbReference>
<evidence type="ECO:0000256" key="5">
    <source>
        <dbReference type="PIRNR" id="PIRNR003101"/>
    </source>
</evidence>
<dbReference type="PANTHER" id="PTHR32432">
    <property type="entry name" value="CELL DIVISION PROTEIN FTSA-RELATED"/>
    <property type="match status" value="1"/>
</dbReference>
<evidence type="ECO:0000256" key="1">
    <source>
        <dbReference type="ARBA" id="ARBA00022475"/>
    </source>
</evidence>
<evidence type="ECO:0000259" key="6">
    <source>
        <dbReference type="SMART" id="SM00842"/>
    </source>
</evidence>
<dbReference type="InterPro" id="IPR003494">
    <property type="entry name" value="SHS2_FtsA"/>
</dbReference>
<dbReference type="InterPro" id="IPR050696">
    <property type="entry name" value="FtsA/MreB"/>
</dbReference>
<comment type="similarity">
    <text evidence="5">Belongs to the FtsA/MreB family.</text>
</comment>
<accession>A0A498R7R6</accession>
<comment type="function">
    <text evidence="5">Cell division protein that is involved in the assembly of the Z ring. May serve as a membrane anchor for the Z ring.</text>
</comment>
<gene>
    <name evidence="7" type="ORF">LUCI_1429</name>
</gene>
<dbReference type="Gene3D" id="3.30.420.40">
    <property type="match status" value="2"/>
</dbReference>
<keyword evidence="4 5" id="KW-0131">Cell cycle</keyword>
<comment type="subunit">
    <text evidence="5">Interacts with FtsZ.</text>
</comment>
<dbReference type="SMART" id="SM00842">
    <property type="entry name" value="FtsA"/>
    <property type="match status" value="1"/>
</dbReference>
<feature type="domain" description="SHS2" evidence="6">
    <location>
        <begin position="4"/>
        <end position="190"/>
    </location>
</feature>
<protein>
    <recommendedName>
        <fullName evidence="5">Cell division protein FtsA</fullName>
    </recommendedName>
</protein>
<dbReference type="AlphaFoldDB" id="A0A498R7R6"/>
<evidence type="ECO:0000256" key="2">
    <source>
        <dbReference type="ARBA" id="ARBA00022618"/>
    </source>
</evidence>
<dbReference type="EMBL" id="UPPP01000061">
    <property type="protein sequence ID" value="VBB06213.1"/>
    <property type="molecule type" value="Genomic_DNA"/>
</dbReference>
<dbReference type="Proteomes" id="UP000277811">
    <property type="component" value="Unassembled WGS sequence"/>
</dbReference>
<dbReference type="Pfam" id="PF02491">
    <property type="entry name" value="SHS2_FTSA"/>
    <property type="match status" value="1"/>
</dbReference>
<keyword evidence="8" id="KW-1185">Reference proteome</keyword>
<dbReference type="PIRSF" id="PIRSF003101">
    <property type="entry name" value="FtsA"/>
    <property type="match status" value="1"/>
</dbReference>
<evidence type="ECO:0000256" key="3">
    <source>
        <dbReference type="ARBA" id="ARBA00023136"/>
    </source>
</evidence>
<organism evidence="7 8">
    <name type="scientific">Lucifera butyrica</name>
    <dbReference type="NCBI Taxonomy" id="1351585"/>
    <lineage>
        <taxon>Bacteria</taxon>
        <taxon>Bacillati</taxon>
        <taxon>Bacillota</taxon>
        <taxon>Negativicutes</taxon>
        <taxon>Veillonellales</taxon>
        <taxon>Veillonellaceae</taxon>
        <taxon>Lucifera</taxon>
    </lineage>
</organism>
<evidence type="ECO:0000313" key="8">
    <source>
        <dbReference type="Proteomes" id="UP000277811"/>
    </source>
</evidence>
<proteinExistence type="inferred from homology"/>
<keyword evidence="3" id="KW-0472">Membrane</keyword>
<dbReference type="GO" id="GO:0009898">
    <property type="term" value="C:cytoplasmic side of plasma membrane"/>
    <property type="evidence" value="ECO:0007669"/>
    <property type="project" value="TreeGrafter"/>
</dbReference>
<sequence>MRNIIGVDVGTCTVTALAGSVDGNGAVTVHGSGIAPTVGFSQGTLTDVTALADSIKQAVDCARAAADLNCEQVYLGIGGIALGAANESGQVAPAFPDRITAEDVQRACRAAAIAIDSQEFQILHLIPRRFWINDEEFEDPLRCKGSSLKVDTHIVSIPRERIDPLLAALRAVHIEVACVVANIVVLADAVKTALDTANYMVIDIGGGTTDIALFQNKKIAMSLSLPLGGNYITNDIMQGLDVTWKHAEAVKRYYAAKLDSSLYGKGVMLDCNDYGTVDKQVPYDFLYVIIESRVEEILSIVYDYVKPYLISCGVDIIYLTGGCAQMPSIQNSLQKKFNLGVADIGPDLLAQEYRSPGNTACFGVFMYAANNEPVKKEETIKDRNSFVSKIKSFFKSKQL</sequence>
<evidence type="ECO:0000313" key="7">
    <source>
        <dbReference type="EMBL" id="VBB06213.1"/>
    </source>
</evidence>